<reference evidence="7 8" key="1">
    <citation type="submission" date="2019-02" db="EMBL/GenBank/DDBJ databases">
        <title>Deep-cultivation of Planctomycetes and their phenomic and genomic characterization uncovers novel biology.</title>
        <authorList>
            <person name="Wiegand S."/>
            <person name="Jogler M."/>
            <person name="Boedeker C."/>
            <person name="Pinto D."/>
            <person name="Vollmers J."/>
            <person name="Rivas-Marin E."/>
            <person name="Kohn T."/>
            <person name="Peeters S.H."/>
            <person name="Heuer A."/>
            <person name="Rast P."/>
            <person name="Oberbeckmann S."/>
            <person name="Bunk B."/>
            <person name="Jeske O."/>
            <person name="Meyerdierks A."/>
            <person name="Storesund J.E."/>
            <person name="Kallscheuer N."/>
            <person name="Luecker S."/>
            <person name="Lage O.M."/>
            <person name="Pohl T."/>
            <person name="Merkel B.J."/>
            <person name="Hornburger P."/>
            <person name="Mueller R.-W."/>
            <person name="Bruemmer F."/>
            <person name="Labrenz M."/>
            <person name="Spormann A.M."/>
            <person name="Op den Camp H."/>
            <person name="Overmann J."/>
            <person name="Amann R."/>
            <person name="Jetten M.S.M."/>
            <person name="Mascher T."/>
            <person name="Medema M.H."/>
            <person name="Devos D.P."/>
            <person name="Kaster A.-K."/>
            <person name="Ovreas L."/>
            <person name="Rohde M."/>
            <person name="Galperin M.Y."/>
            <person name="Jogler C."/>
        </authorList>
    </citation>
    <scope>NUCLEOTIDE SEQUENCE [LARGE SCALE GENOMIC DNA]</scope>
    <source>
        <strain evidence="7 8">Poly30</strain>
    </source>
</reference>
<keyword evidence="8" id="KW-1185">Reference proteome</keyword>
<dbReference type="GO" id="GO:0005524">
    <property type="term" value="F:ATP binding"/>
    <property type="evidence" value="ECO:0007669"/>
    <property type="project" value="UniProtKB-KW"/>
</dbReference>
<dbReference type="Pfam" id="PF00005">
    <property type="entry name" value="ABC_tran"/>
    <property type="match status" value="1"/>
</dbReference>
<evidence type="ECO:0000256" key="4">
    <source>
        <dbReference type="ARBA" id="ARBA00022840"/>
    </source>
</evidence>
<dbReference type="EMBL" id="CP036434">
    <property type="protein sequence ID" value="QDV06851.1"/>
    <property type="molecule type" value="Genomic_DNA"/>
</dbReference>
<dbReference type="GO" id="GO:0016887">
    <property type="term" value="F:ATP hydrolysis activity"/>
    <property type="evidence" value="ECO:0007669"/>
    <property type="project" value="InterPro"/>
</dbReference>
<dbReference type="PANTHER" id="PTHR43335">
    <property type="entry name" value="ABC TRANSPORTER, ATP-BINDING PROTEIN"/>
    <property type="match status" value="1"/>
</dbReference>
<evidence type="ECO:0000313" key="8">
    <source>
        <dbReference type="Proteomes" id="UP000320390"/>
    </source>
</evidence>
<dbReference type="SUPFAM" id="SSF52540">
    <property type="entry name" value="P-loop containing nucleoside triphosphate hydrolases"/>
    <property type="match status" value="1"/>
</dbReference>
<dbReference type="AlphaFoldDB" id="A0A518ERY2"/>
<feature type="region of interest" description="Disordered" evidence="5">
    <location>
        <begin position="317"/>
        <end position="336"/>
    </location>
</feature>
<dbReference type="InterPro" id="IPR027417">
    <property type="entry name" value="P-loop_NTPase"/>
</dbReference>
<dbReference type="InterPro" id="IPR003593">
    <property type="entry name" value="AAA+_ATPase"/>
</dbReference>
<sequence>MIQAAMIQAEGLSKSFGSVRAVRQVSFEVARGELVGFLGPNGAGKSTTMKMLTGSLLPDEGRATVAGVPLDGRSIGARAAVGYLPEHTPLYREMRVHRYLDFVGQVHGMGRRKRRDAFDRVVDACDLEGYTDRRIHTLSKGYRQRVGLAQALFADPEVLILDEPTSGLDPGEIVRIRDLVVRLARSKTIMLSTHVLPEVEEVCHRVVIIAGGQLVADGAIGDLSEGLAAAISVTVVAEEAELLRLLGDLPGASRPRIVARGDAGRLRAMIEVEDRFEVAARASRTLHDRGFEILELRHEVPTLERVFLERTRMLGSATVDPDETSPGRTENTEVTV</sequence>
<dbReference type="SMART" id="SM00382">
    <property type="entry name" value="AAA"/>
    <property type="match status" value="1"/>
</dbReference>
<dbReference type="Gene3D" id="3.40.50.300">
    <property type="entry name" value="P-loop containing nucleotide triphosphate hydrolases"/>
    <property type="match status" value="1"/>
</dbReference>
<keyword evidence="7" id="KW-0378">Hydrolase</keyword>
<evidence type="ECO:0000256" key="3">
    <source>
        <dbReference type="ARBA" id="ARBA00022741"/>
    </source>
</evidence>
<dbReference type="PROSITE" id="PS50893">
    <property type="entry name" value="ABC_TRANSPORTER_2"/>
    <property type="match status" value="1"/>
</dbReference>
<comment type="similarity">
    <text evidence="1">Belongs to the ABC transporter superfamily.</text>
</comment>
<feature type="domain" description="ABC transporter" evidence="6">
    <location>
        <begin position="7"/>
        <end position="236"/>
    </location>
</feature>
<keyword evidence="3" id="KW-0547">Nucleotide-binding</keyword>
<dbReference type="InterPro" id="IPR003439">
    <property type="entry name" value="ABC_transporter-like_ATP-bd"/>
</dbReference>
<name>A0A518ERY2_9BACT</name>
<keyword evidence="4 7" id="KW-0067">ATP-binding</keyword>
<keyword evidence="2" id="KW-0813">Transport</keyword>
<dbReference type="EC" id="3.6.3.-" evidence="7"/>
<gene>
    <name evidence="7" type="primary">yxlF_2</name>
    <name evidence="7" type="ORF">Poly30_23680</name>
</gene>
<dbReference type="Proteomes" id="UP000320390">
    <property type="component" value="Chromosome"/>
</dbReference>
<evidence type="ECO:0000256" key="2">
    <source>
        <dbReference type="ARBA" id="ARBA00022448"/>
    </source>
</evidence>
<organism evidence="7 8">
    <name type="scientific">Saltatorellus ferox</name>
    <dbReference type="NCBI Taxonomy" id="2528018"/>
    <lineage>
        <taxon>Bacteria</taxon>
        <taxon>Pseudomonadati</taxon>
        <taxon>Planctomycetota</taxon>
        <taxon>Planctomycetia</taxon>
        <taxon>Planctomycetia incertae sedis</taxon>
        <taxon>Saltatorellus</taxon>
    </lineage>
</organism>
<accession>A0A518ERY2</accession>
<evidence type="ECO:0000256" key="5">
    <source>
        <dbReference type="SAM" id="MobiDB-lite"/>
    </source>
</evidence>
<dbReference type="RefSeq" id="WP_419191270.1">
    <property type="nucleotide sequence ID" value="NZ_CP036434.1"/>
</dbReference>
<proteinExistence type="inferred from homology"/>
<feature type="compositionally biased region" description="Polar residues" evidence="5">
    <location>
        <begin position="326"/>
        <end position="336"/>
    </location>
</feature>
<evidence type="ECO:0000313" key="7">
    <source>
        <dbReference type="EMBL" id="QDV06851.1"/>
    </source>
</evidence>
<dbReference type="PANTHER" id="PTHR43335:SF4">
    <property type="entry name" value="ABC TRANSPORTER, ATP-BINDING PROTEIN"/>
    <property type="match status" value="1"/>
</dbReference>
<dbReference type="CDD" id="cd03230">
    <property type="entry name" value="ABC_DR_subfamily_A"/>
    <property type="match status" value="1"/>
</dbReference>
<evidence type="ECO:0000256" key="1">
    <source>
        <dbReference type="ARBA" id="ARBA00005417"/>
    </source>
</evidence>
<evidence type="ECO:0000259" key="6">
    <source>
        <dbReference type="PROSITE" id="PS50893"/>
    </source>
</evidence>
<protein>
    <submittedName>
        <fullName evidence="7">Putative ABC transporter ATP-binding protein YxlF</fullName>
        <ecNumber evidence="7">3.6.3.-</ecNumber>
    </submittedName>
</protein>